<protein>
    <submittedName>
        <fullName evidence="1">Uncharacterized protein</fullName>
    </submittedName>
</protein>
<dbReference type="GeneID" id="9953682"/>
<dbReference type="AlphaFoldDB" id="A0A1S0TDY5"/>
<proteinExistence type="predicted"/>
<accession>A0A1S0TDY5</accession>
<dbReference type="KEGG" id="loa:LOAG_16185"/>
<reference evidence="1" key="1">
    <citation type="submission" date="2012-04" db="EMBL/GenBank/DDBJ databases">
        <title>The Genome Sequence of Loa loa.</title>
        <authorList>
            <consortium name="The Broad Institute Genome Sequencing Platform"/>
            <consortium name="Broad Institute Genome Sequencing Center for Infectious Disease"/>
            <person name="Nutman T.B."/>
            <person name="Fink D.L."/>
            <person name="Russ C."/>
            <person name="Young S."/>
            <person name="Zeng Q."/>
            <person name="Gargeya S."/>
            <person name="Alvarado L."/>
            <person name="Berlin A."/>
            <person name="Chapman S.B."/>
            <person name="Chen Z."/>
            <person name="Freedman E."/>
            <person name="Gellesch M."/>
            <person name="Goldberg J."/>
            <person name="Griggs A."/>
            <person name="Gujja S."/>
            <person name="Heilman E.R."/>
            <person name="Heiman D."/>
            <person name="Howarth C."/>
            <person name="Mehta T."/>
            <person name="Neiman D."/>
            <person name="Pearson M."/>
            <person name="Roberts A."/>
            <person name="Saif S."/>
            <person name="Shea T."/>
            <person name="Shenoy N."/>
            <person name="Sisk P."/>
            <person name="Stolte C."/>
            <person name="Sykes S."/>
            <person name="White J."/>
            <person name="Yandava C."/>
            <person name="Haas B."/>
            <person name="Henn M.R."/>
            <person name="Nusbaum C."/>
            <person name="Birren B."/>
        </authorList>
    </citation>
    <scope>NUCLEOTIDE SEQUENCE [LARGE SCALE GENOMIC DNA]</scope>
</reference>
<evidence type="ECO:0000313" key="1">
    <source>
        <dbReference type="EMBL" id="EFO12348.1"/>
    </source>
</evidence>
<organism evidence="1">
    <name type="scientific">Loa loa</name>
    <name type="common">Eye worm</name>
    <name type="synonym">Filaria loa</name>
    <dbReference type="NCBI Taxonomy" id="7209"/>
    <lineage>
        <taxon>Eukaryota</taxon>
        <taxon>Metazoa</taxon>
        <taxon>Ecdysozoa</taxon>
        <taxon>Nematoda</taxon>
        <taxon>Chromadorea</taxon>
        <taxon>Rhabditida</taxon>
        <taxon>Spirurina</taxon>
        <taxon>Spiruromorpha</taxon>
        <taxon>Filarioidea</taxon>
        <taxon>Onchocercidae</taxon>
        <taxon>Loa</taxon>
    </lineage>
</organism>
<name>A0A1S0TDY5_LOALO</name>
<dbReference type="EMBL" id="JH716666">
    <property type="protein sequence ID" value="EFO12348.1"/>
    <property type="molecule type" value="Genomic_DNA"/>
</dbReference>
<dbReference type="InParanoid" id="A0A1S0TDY5"/>
<sequence>MERNLDPNEEIDLENVKFQYIFDSLRNELKQQVNVVSRRNCQFVIANRMSNL</sequence>
<gene>
    <name evidence="1" type="ORF">LOAG_16185</name>
</gene>
<dbReference type="RefSeq" id="XP_003151721.1">
    <property type="nucleotide sequence ID" value="XM_003151673.1"/>
</dbReference>
<dbReference type="CTD" id="9953682"/>